<dbReference type="EMBL" id="JACHXG010000003">
    <property type="protein sequence ID" value="MBB3088648.1"/>
    <property type="molecule type" value="Genomic_DNA"/>
</dbReference>
<organism evidence="1 2">
    <name type="scientific">Nocardioides albus</name>
    <dbReference type="NCBI Taxonomy" id="1841"/>
    <lineage>
        <taxon>Bacteria</taxon>
        <taxon>Bacillati</taxon>
        <taxon>Actinomycetota</taxon>
        <taxon>Actinomycetes</taxon>
        <taxon>Propionibacteriales</taxon>
        <taxon>Nocardioidaceae</taxon>
        <taxon>Nocardioides</taxon>
    </lineage>
</organism>
<reference evidence="1 2" key="1">
    <citation type="submission" date="2020-08" db="EMBL/GenBank/DDBJ databases">
        <title>Genomic Encyclopedia of Type Strains, Phase III (KMG-III): the genomes of soil and plant-associated and newly described type strains.</title>
        <authorList>
            <person name="Whitman W."/>
        </authorList>
    </citation>
    <scope>NUCLEOTIDE SEQUENCE [LARGE SCALE GENOMIC DNA]</scope>
    <source>
        <strain evidence="1 2">CECT 3302</strain>
    </source>
</reference>
<dbReference type="Gene3D" id="2.60.120.10">
    <property type="entry name" value="Jelly Rolls"/>
    <property type="match status" value="2"/>
</dbReference>
<dbReference type="SUPFAM" id="SSF51182">
    <property type="entry name" value="RmlC-like cupins"/>
    <property type="match status" value="1"/>
</dbReference>
<accession>A0A7W5A2S0</accession>
<proteinExistence type="predicted"/>
<dbReference type="Proteomes" id="UP000577707">
    <property type="component" value="Unassembled WGS sequence"/>
</dbReference>
<name>A0A7W5A2S0_9ACTN</name>
<evidence type="ECO:0000313" key="2">
    <source>
        <dbReference type="Proteomes" id="UP000577707"/>
    </source>
</evidence>
<evidence type="ECO:0008006" key="3">
    <source>
        <dbReference type="Google" id="ProtNLM"/>
    </source>
</evidence>
<gene>
    <name evidence="1" type="ORF">FHS12_001589</name>
</gene>
<keyword evidence="2" id="KW-1185">Reference proteome</keyword>
<dbReference type="AlphaFoldDB" id="A0A7W5A2S0"/>
<dbReference type="InterPro" id="IPR014710">
    <property type="entry name" value="RmlC-like_jellyroll"/>
</dbReference>
<evidence type="ECO:0000313" key="1">
    <source>
        <dbReference type="EMBL" id="MBB3088648.1"/>
    </source>
</evidence>
<sequence>MIIERSELARRTIRRADYVSCNQAFIDCKTPGSDTKENYSIIGPGVTQSAEQVVNLREPHGFNIGAAAMPDGVVNNLHLHFTAEVFLNWQGSWRVRWGADGADGEFLCEEGDIVSVPTWIFRGFTNVGGDYGWLFTILGFDNTGGIIWGPSVLREAAEHGLYLTVDNQLVDTDAGDPRPDDAELVPPMPQGEIDRLRHWTAEQMQERVVRQRDLSWSQRPFLCSDLPGGGGELATVIGYGITEDRDQIPPIHYPHSFNAAWLRATTGEGMLRHRHEETQVLMGYRGRWKIVLNEGDDEIELELDPYDTVSVPSGAWRRFVAMDDEAQMLVVNSGDGRVRLEWPAEAARHALDKGYAPDAAGYVAPWDVVRYSTLDD</sequence>
<comment type="caution">
    <text evidence="1">The sequence shown here is derived from an EMBL/GenBank/DDBJ whole genome shotgun (WGS) entry which is preliminary data.</text>
</comment>
<protein>
    <recommendedName>
        <fullName evidence="3">Cupin domain-containing protein</fullName>
    </recommendedName>
</protein>
<dbReference type="InterPro" id="IPR011051">
    <property type="entry name" value="RmlC_Cupin_sf"/>
</dbReference>
<dbReference type="RefSeq" id="WP_183543932.1">
    <property type="nucleotide sequence ID" value="NZ_BMQT01000003.1"/>
</dbReference>